<protein>
    <submittedName>
        <fullName evidence="3">Uncharacterized protein</fullName>
    </submittedName>
</protein>
<evidence type="ECO:0000256" key="2">
    <source>
        <dbReference type="SAM" id="MobiDB-lite"/>
    </source>
</evidence>
<keyword evidence="1" id="KW-0175">Coiled coil</keyword>
<dbReference type="Proteomes" id="UP000309992">
    <property type="component" value="Unassembled WGS sequence"/>
</dbReference>
<evidence type="ECO:0000313" key="3">
    <source>
        <dbReference type="EMBL" id="TKG67043.1"/>
    </source>
</evidence>
<proteinExistence type="predicted"/>
<keyword evidence="4" id="KW-1185">Reference proteome</keyword>
<reference evidence="3 4" key="1">
    <citation type="journal article" date="2015" name="Antonie Van Leeuwenhoek">
        <title>Prauserella endophytica sp. nov., an endophytic actinobacterium isolated from Tamarix taklamakanensis.</title>
        <authorList>
            <person name="Liu J.M."/>
            <person name="Habden X."/>
            <person name="Guo L."/>
            <person name="Tuo L."/>
            <person name="Jiang Z.K."/>
            <person name="Liu S.W."/>
            <person name="Liu X.F."/>
            <person name="Chen L."/>
            <person name="Li R.F."/>
            <person name="Zhang Y.Q."/>
            <person name="Sun C.H."/>
        </authorList>
    </citation>
    <scope>NUCLEOTIDE SEQUENCE [LARGE SCALE GENOMIC DNA]</scope>
    <source>
        <strain evidence="3 4">CGMCC 4.7182</strain>
    </source>
</reference>
<feature type="region of interest" description="Disordered" evidence="2">
    <location>
        <begin position="187"/>
        <end position="218"/>
    </location>
</feature>
<feature type="coiled-coil region" evidence="1">
    <location>
        <begin position="74"/>
        <end position="101"/>
    </location>
</feature>
<gene>
    <name evidence="3" type="ORF">FCN18_24365</name>
</gene>
<name>A0ABY2S1U2_9PSEU</name>
<comment type="caution">
    <text evidence="3">The sequence shown here is derived from an EMBL/GenBank/DDBJ whole genome shotgun (WGS) entry which is preliminary data.</text>
</comment>
<dbReference type="RefSeq" id="WP_137096175.1">
    <property type="nucleotide sequence ID" value="NZ_SWMS01000014.1"/>
</dbReference>
<sequence>MTDQTAQYPDETIAASIDWNPTCLPGQEQVTIVRQIREFLARGLAAAGLLRTEPSAASELDDAAEQISAQGQQLNEMGDALADLKARIDKAIGECDRAEWSREVSSPECHAWVTAVRKALASPAPSQPEPAQPKPGDRVRHYKLKHREGTVSGDRPQSPKAIYVRWDDNPNRKLPMLISAVEVIESTPPQDETTEWTPKHGDQVTGRHKGEWITGPYAGELSDGRPIIGPQRHVGSVCDAGSLRPVRDIEEDQTDA</sequence>
<evidence type="ECO:0000313" key="4">
    <source>
        <dbReference type="Proteomes" id="UP000309992"/>
    </source>
</evidence>
<dbReference type="EMBL" id="SWMS01000014">
    <property type="protein sequence ID" value="TKG67043.1"/>
    <property type="molecule type" value="Genomic_DNA"/>
</dbReference>
<organism evidence="3 4">
    <name type="scientific">Prauserella endophytica</name>
    <dbReference type="NCBI Taxonomy" id="1592324"/>
    <lineage>
        <taxon>Bacteria</taxon>
        <taxon>Bacillati</taxon>
        <taxon>Actinomycetota</taxon>
        <taxon>Actinomycetes</taxon>
        <taxon>Pseudonocardiales</taxon>
        <taxon>Pseudonocardiaceae</taxon>
        <taxon>Prauserella</taxon>
        <taxon>Prauserella coralliicola group</taxon>
    </lineage>
</organism>
<evidence type="ECO:0000256" key="1">
    <source>
        <dbReference type="SAM" id="Coils"/>
    </source>
</evidence>
<accession>A0ABY2S1U2</accession>